<dbReference type="GO" id="GO:0016787">
    <property type="term" value="F:hydrolase activity"/>
    <property type="evidence" value="ECO:0007669"/>
    <property type="project" value="UniProtKB-KW"/>
</dbReference>
<dbReference type="Proteomes" id="UP000422764">
    <property type="component" value="Chromosome"/>
</dbReference>
<keyword evidence="4" id="KW-1185">Reference proteome</keyword>
<evidence type="ECO:0000313" key="3">
    <source>
        <dbReference type="EMBL" id="QGU95619.1"/>
    </source>
</evidence>
<reference evidence="3 4" key="1">
    <citation type="submission" date="2019-12" db="EMBL/GenBank/DDBJ databases">
        <title>Genome sequenceing of Clostridium bovifaecis.</title>
        <authorList>
            <person name="Yao Y."/>
        </authorList>
    </citation>
    <scope>NUCLEOTIDE SEQUENCE [LARGE SCALE GENOMIC DNA]</scope>
    <source>
        <strain evidence="3 4">BXX</strain>
    </source>
</reference>
<keyword evidence="1" id="KW-0472">Membrane</keyword>
<keyword evidence="1" id="KW-0812">Transmembrane</keyword>
<keyword evidence="1" id="KW-1133">Transmembrane helix</keyword>
<dbReference type="Pfam" id="PF00753">
    <property type="entry name" value="Lactamase_B"/>
    <property type="match status" value="1"/>
</dbReference>
<proteinExistence type="predicted"/>
<dbReference type="InterPro" id="IPR035681">
    <property type="entry name" value="ComA-like_MBL"/>
</dbReference>
<dbReference type="PANTHER" id="PTHR30619:SF7">
    <property type="entry name" value="BETA-LACTAMASE DOMAIN PROTEIN"/>
    <property type="match status" value="1"/>
</dbReference>
<dbReference type="InterPro" id="IPR036866">
    <property type="entry name" value="RibonucZ/Hydroxyglut_hydro"/>
</dbReference>
<dbReference type="EMBL" id="CP046522">
    <property type="protein sequence ID" value="QGU95619.1"/>
    <property type="molecule type" value="Genomic_DNA"/>
</dbReference>
<gene>
    <name evidence="3" type="ORF">GOM49_11430</name>
</gene>
<protein>
    <submittedName>
        <fullName evidence="3">MBL fold metallo-hydrolase</fullName>
    </submittedName>
</protein>
<dbReference type="CDD" id="cd07731">
    <property type="entry name" value="ComA-like_MBL-fold"/>
    <property type="match status" value="1"/>
</dbReference>
<feature type="domain" description="Metallo-beta-lactamase" evidence="2">
    <location>
        <begin position="52"/>
        <end position="243"/>
    </location>
</feature>
<keyword evidence="3" id="KW-0378">Hydrolase</keyword>
<feature type="transmembrane region" description="Helical" evidence="1">
    <location>
        <begin position="7"/>
        <end position="27"/>
    </location>
</feature>
<dbReference type="InterPro" id="IPR001279">
    <property type="entry name" value="Metallo-B-lactamas"/>
</dbReference>
<sequence>MKINIKFLKFILIPLFLISIFFAYTIYNSSIKTSLVFPSKDKLLVHFIDVDQGDAILIQFNDKNLLIDSGPENKKALSYLKRQKIKKLDYVVATHPHDDHIGSMSSIIKNFNVGKFYAPKVISNTDAFKDMVSTLNQKQLKISSITSETKLYLNKDLYCYIIPTNLNYDNLNNYSLIIKIVYGNTSFLFSGDAEVLREEEILNKGYNINADVIKIGHHGSKSSTSQKYLDEVNPKVAIISCGKGNDYGHPHKETLLKLKEKGIITFRTDVHKTVILESDGNKIVKRK</sequence>
<dbReference type="SUPFAM" id="SSF56281">
    <property type="entry name" value="Metallo-hydrolase/oxidoreductase"/>
    <property type="match status" value="1"/>
</dbReference>
<dbReference type="AlphaFoldDB" id="A0A6I6EPM7"/>
<dbReference type="Gene3D" id="3.60.15.10">
    <property type="entry name" value="Ribonuclease Z/Hydroxyacylglutathione hydrolase-like"/>
    <property type="match status" value="1"/>
</dbReference>
<evidence type="ECO:0000259" key="2">
    <source>
        <dbReference type="SMART" id="SM00849"/>
    </source>
</evidence>
<organism evidence="3 4">
    <name type="scientific">Clostridium bovifaecis</name>
    <dbReference type="NCBI Taxonomy" id="2184719"/>
    <lineage>
        <taxon>Bacteria</taxon>
        <taxon>Bacillati</taxon>
        <taxon>Bacillota</taxon>
        <taxon>Clostridia</taxon>
        <taxon>Eubacteriales</taxon>
        <taxon>Clostridiaceae</taxon>
        <taxon>Clostridium</taxon>
    </lineage>
</organism>
<dbReference type="InterPro" id="IPR052159">
    <property type="entry name" value="Competence_DNA_uptake"/>
</dbReference>
<evidence type="ECO:0000256" key="1">
    <source>
        <dbReference type="SAM" id="Phobius"/>
    </source>
</evidence>
<evidence type="ECO:0000313" key="4">
    <source>
        <dbReference type="Proteomes" id="UP000422764"/>
    </source>
</evidence>
<accession>A0A6I6EPM7</accession>
<dbReference type="SMART" id="SM00849">
    <property type="entry name" value="Lactamase_B"/>
    <property type="match status" value="1"/>
</dbReference>
<name>A0A6I6EPM7_9CLOT</name>
<dbReference type="PANTHER" id="PTHR30619">
    <property type="entry name" value="DNA INTERNALIZATION/COMPETENCE PROTEIN COMEC/REC2"/>
    <property type="match status" value="1"/>
</dbReference>